<dbReference type="PANTHER" id="PTHR31627:SF43">
    <property type="entry name" value="SERPENTINE RECEPTOR CLASS GAMMA-15"/>
    <property type="match status" value="1"/>
</dbReference>
<proteinExistence type="inferred from homology"/>
<feature type="transmembrane region" description="Helical" evidence="6">
    <location>
        <begin position="31"/>
        <end position="48"/>
    </location>
</feature>
<feature type="transmembrane region" description="Helical" evidence="6">
    <location>
        <begin position="60"/>
        <end position="83"/>
    </location>
</feature>
<reference evidence="7 8" key="1">
    <citation type="submission" date="2022-05" db="EMBL/GenBank/DDBJ databases">
        <title>Chromosome-level reference genomes for two strains of Caenorhabditis briggsae: an improved platform for comparative genomics.</title>
        <authorList>
            <person name="Stevens L."/>
            <person name="Andersen E.C."/>
        </authorList>
    </citation>
    <scope>NUCLEOTIDE SEQUENCE [LARGE SCALE GENOMIC DNA]</scope>
    <source>
        <strain evidence="7">QX1410_ONT</strain>
        <tissue evidence="7">Whole-organism</tissue>
    </source>
</reference>
<dbReference type="GO" id="GO:0007606">
    <property type="term" value="P:sensory perception of chemical stimulus"/>
    <property type="evidence" value="ECO:0007669"/>
    <property type="project" value="UniProtKB-UniRule"/>
</dbReference>
<feature type="transmembrane region" description="Helical" evidence="6">
    <location>
        <begin position="103"/>
        <end position="127"/>
    </location>
</feature>
<gene>
    <name evidence="7" type="ORF">L3Y34_002375</name>
</gene>
<comment type="caution">
    <text evidence="6">Lacks conserved residue(s) required for the propagation of feature annotation.</text>
</comment>
<keyword evidence="4 6" id="KW-1133">Transmembrane helix</keyword>
<feature type="transmembrane region" description="Helical" evidence="6">
    <location>
        <begin position="204"/>
        <end position="224"/>
    </location>
</feature>
<evidence type="ECO:0000256" key="5">
    <source>
        <dbReference type="ARBA" id="ARBA00023136"/>
    </source>
</evidence>
<feature type="transmembrane region" description="Helical" evidence="6">
    <location>
        <begin position="245"/>
        <end position="266"/>
    </location>
</feature>
<dbReference type="EMBL" id="CP090893">
    <property type="protein sequence ID" value="ULU02735.1"/>
    <property type="molecule type" value="Genomic_DNA"/>
</dbReference>
<dbReference type="AlphaFoldDB" id="A0AAE9IRK3"/>
<accession>A0AAE9IRK3</accession>
<name>A0AAE9IRK3_CAEBR</name>
<evidence type="ECO:0000313" key="7">
    <source>
        <dbReference type="EMBL" id="ULU02735.1"/>
    </source>
</evidence>
<protein>
    <recommendedName>
        <fullName evidence="6">Serpentine receptor class gamma</fullName>
    </recommendedName>
</protein>
<keyword evidence="3 6" id="KW-0812">Transmembrane</keyword>
<dbReference type="GO" id="GO:0016020">
    <property type="term" value="C:membrane"/>
    <property type="evidence" value="ECO:0007669"/>
    <property type="project" value="UniProtKB-SubCell"/>
</dbReference>
<comment type="similarity">
    <text evidence="2 6">Belongs to the nematode receptor-like protein srg family.</text>
</comment>
<evidence type="ECO:0000256" key="3">
    <source>
        <dbReference type="ARBA" id="ARBA00022692"/>
    </source>
</evidence>
<feature type="transmembrane region" description="Helical" evidence="6">
    <location>
        <begin position="148"/>
        <end position="166"/>
    </location>
</feature>
<evidence type="ECO:0000256" key="2">
    <source>
        <dbReference type="ARBA" id="ARBA00005692"/>
    </source>
</evidence>
<evidence type="ECO:0000256" key="1">
    <source>
        <dbReference type="ARBA" id="ARBA00004141"/>
    </source>
</evidence>
<dbReference type="PRINTS" id="PR00698">
    <property type="entry name" value="TMPROTEINSRG"/>
</dbReference>
<organism evidence="7 8">
    <name type="scientific">Caenorhabditis briggsae</name>
    <dbReference type="NCBI Taxonomy" id="6238"/>
    <lineage>
        <taxon>Eukaryota</taxon>
        <taxon>Metazoa</taxon>
        <taxon>Ecdysozoa</taxon>
        <taxon>Nematoda</taxon>
        <taxon>Chromadorea</taxon>
        <taxon>Rhabditida</taxon>
        <taxon>Rhabditina</taxon>
        <taxon>Rhabditomorpha</taxon>
        <taxon>Rhabditoidea</taxon>
        <taxon>Rhabditidae</taxon>
        <taxon>Peloderinae</taxon>
        <taxon>Caenorhabditis</taxon>
    </lineage>
</organism>
<comment type="subcellular location">
    <subcellularLocation>
        <location evidence="1">Membrane</location>
        <topology evidence="1">Multi-pass membrane protein</topology>
    </subcellularLocation>
</comment>
<evidence type="ECO:0000256" key="4">
    <source>
        <dbReference type="ARBA" id="ARBA00022989"/>
    </source>
</evidence>
<dbReference type="Proteomes" id="UP000827892">
    <property type="component" value="Chromosome III"/>
</dbReference>
<dbReference type="InterPro" id="IPR051119">
    <property type="entry name" value="Nematode_SR-like"/>
</dbReference>
<dbReference type="PANTHER" id="PTHR31627">
    <property type="entry name" value="SERPENTINE RECEPTOR CLASS GAMMA-RELATED"/>
    <property type="match status" value="1"/>
</dbReference>
<sequence length="269" mass="31013">MSSSMFTHGNTSTPELVSVKNVEYAFDFRQILLPIYLLYTIPSFIAYHKCRKFLSNSSSYFNVIFTNDFCINVALFIIDLLFTRLPISGLLVDLPSLVPEGPILTAIFFLSYYLIYANFYSITLICINRMSSVVFPYSSNAFWQQFHVPAIGLIYILPLLTTWQMWTYQPYFLPLYEYRSSYQLVYRPTILLGFLPRNSTSLCFTTILLSVVCVIANFATILKYKKTIQSLVAQNEFHRKRTRRVELAMFSIALTVCLSLVLQAVLQVA</sequence>
<keyword evidence="5 6" id="KW-0472">Membrane</keyword>
<dbReference type="InterPro" id="IPR000609">
    <property type="entry name" value="7TM_GPCR_serpentine_rcpt_Srg"/>
</dbReference>
<evidence type="ECO:0000256" key="6">
    <source>
        <dbReference type="RuleBase" id="RU280813"/>
    </source>
</evidence>
<dbReference type="GO" id="GO:0004888">
    <property type="term" value="F:transmembrane signaling receptor activity"/>
    <property type="evidence" value="ECO:0007669"/>
    <property type="project" value="InterPro"/>
</dbReference>
<evidence type="ECO:0000313" key="8">
    <source>
        <dbReference type="Proteomes" id="UP000827892"/>
    </source>
</evidence>
<dbReference type="Pfam" id="PF02118">
    <property type="entry name" value="Srg"/>
    <property type="match status" value="1"/>
</dbReference>